<dbReference type="RefSeq" id="WP_373657193.1">
    <property type="nucleotide sequence ID" value="NZ_JBGUAW010000013.1"/>
</dbReference>
<dbReference type="EMBL" id="JBGUAW010000013">
    <property type="protein sequence ID" value="MFA9462406.1"/>
    <property type="molecule type" value="Genomic_DNA"/>
</dbReference>
<dbReference type="Gene3D" id="3.40.50.1010">
    <property type="entry name" value="5'-nuclease"/>
    <property type="match status" value="1"/>
</dbReference>
<dbReference type="PANTHER" id="PTHR33653">
    <property type="entry name" value="RIBONUCLEASE VAPC2"/>
    <property type="match status" value="1"/>
</dbReference>
<keyword evidence="11" id="KW-1185">Reference proteome</keyword>
<keyword evidence="4 8" id="KW-0479">Metal-binding</keyword>
<keyword evidence="8" id="KW-0800">Toxin</keyword>
<comment type="similarity">
    <text evidence="7 8">Belongs to the PINc/VapC protein family.</text>
</comment>
<evidence type="ECO:0000256" key="7">
    <source>
        <dbReference type="ARBA" id="ARBA00038093"/>
    </source>
</evidence>
<feature type="binding site" evidence="8">
    <location>
        <position position="104"/>
    </location>
    <ligand>
        <name>Mg(2+)</name>
        <dbReference type="ChEBI" id="CHEBI:18420"/>
    </ligand>
</feature>
<dbReference type="EC" id="3.1.-.-" evidence="8"/>
<dbReference type="PANTHER" id="PTHR33653:SF1">
    <property type="entry name" value="RIBONUCLEASE VAPC2"/>
    <property type="match status" value="1"/>
</dbReference>
<dbReference type="Pfam" id="PF01850">
    <property type="entry name" value="PIN"/>
    <property type="match status" value="1"/>
</dbReference>
<dbReference type="InterPro" id="IPR050556">
    <property type="entry name" value="Type_II_TA_system_RNase"/>
</dbReference>
<dbReference type="CDD" id="cd18731">
    <property type="entry name" value="PIN_NgFitB-like"/>
    <property type="match status" value="1"/>
</dbReference>
<comment type="caution">
    <text evidence="10">The sequence shown here is derived from an EMBL/GenBank/DDBJ whole genome shotgun (WGS) entry which is preliminary data.</text>
</comment>
<evidence type="ECO:0000256" key="4">
    <source>
        <dbReference type="ARBA" id="ARBA00022723"/>
    </source>
</evidence>
<evidence type="ECO:0000259" key="9">
    <source>
        <dbReference type="Pfam" id="PF01850"/>
    </source>
</evidence>
<proteinExistence type="inferred from homology"/>
<evidence type="ECO:0000313" key="11">
    <source>
        <dbReference type="Proteomes" id="UP001575181"/>
    </source>
</evidence>
<evidence type="ECO:0000256" key="1">
    <source>
        <dbReference type="ARBA" id="ARBA00001946"/>
    </source>
</evidence>
<keyword evidence="3 8" id="KW-0540">Nuclease</keyword>
<dbReference type="InterPro" id="IPR002716">
    <property type="entry name" value="PIN_dom"/>
</dbReference>
<feature type="binding site" evidence="8">
    <location>
        <position position="5"/>
    </location>
    <ligand>
        <name>Mg(2+)</name>
        <dbReference type="ChEBI" id="CHEBI:18420"/>
    </ligand>
</feature>
<keyword evidence="5 8" id="KW-0378">Hydrolase</keyword>
<accession>A0ABV4TYK7</accession>
<dbReference type="HAMAP" id="MF_00265">
    <property type="entry name" value="VapC_Nob1"/>
    <property type="match status" value="1"/>
</dbReference>
<comment type="cofactor">
    <cofactor evidence="1 8">
        <name>Mg(2+)</name>
        <dbReference type="ChEBI" id="CHEBI:18420"/>
    </cofactor>
</comment>
<evidence type="ECO:0000313" key="10">
    <source>
        <dbReference type="EMBL" id="MFA9462406.1"/>
    </source>
</evidence>
<evidence type="ECO:0000256" key="5">
    <source>
        <dbReference type="ARBA" id="ARBA00022801"/>
    </source>
</evidence>
<protein>
    <recommendedName>
        <fullName evidence="8">Ribonuclease VapC</fullName>
        <shortName evidence="8">RNase VapC</shortName>
        <ecNumber evidence="8">3.1.-.-</ecNumber>
    </recommendedName>
    <alternativeName>
        <fullName evidence="8">Toxin VapC</fullName>
    </alternativeName>
</protein>
<keyword evidence="2 8" id="KW-1277">Toxin-antitoxin system</keyword>
<evidence type="ECO:0000256" key="6">
    <source>
        <dbReference type="ARBA" id="ARBA00022842"/>
    </source>
</evidence>
<feature type="domain" description="PIN" evidence="9">
    <location>
        <begin position="2"/>
        <end position="122"/>
    </location>
</feature>
<keyword evidence="6 8" id="KW-0460">Magnesium</keyword>
<name>A0ABV4TYK7_9GAMM</name>
<dbReference type="InterPro" id="IPR022907">
    <property type="entry name" value="VapC_family"/>
</dbReference>
<evidence type="ECO:0000256" key="2">
    <source>
        <dbReference type="ARBA" id="ARBA00022649"/>
    </source>
</evidence>
<dbReference type="SUPFAM" id="SSF88723">
    <property type="entry name" value="PIN domain-like"/>
    <property type="match status" value="1"/>
</dbReference>
<organism evidence="10 11">
    <name type="scientific">Thiohalorhabdus methylotrophus</name>
    <dbReference type="NCBI Taxonomy" id="3242694"/>
    <lineage>
        <taxon>Bacteria</taxon>
        <taxon>Pseudomonadati</taxon>
        <taxon>Pseudomonadota</taxon>
        <taxon>Gammaproteobacteria</taxon>
        <taxon>Thiohalorhabdales</taxon>
        <taxon>Thiohalorhabdaceae</taxon>
        <taxon>Thiohalorhabdus</taxon>
    </lineage>
</organism>
<reference evidence="10 11" key="1">
    <citation type="submission" date="2024-08" db="EMBL/GenBank/DDBJ databases">
        <title>Whole-genome sequencing of halo(alkali)philic microorganisms from hypersaline lakes.</title>
        <authorList>
            <person name="Sorokin D.Y."/>
            <person name="Merkel A.Y."/>
            <person name="Messina E."/>
            <person name="Yakimov M."/>
        </authorList>
    </citation>
    <scope>NUCLEOTIDE SEQUENCE [LARGE SCALE GENOMIC DNA]</scope>
    <source>
        <strain evidence="10 11">Cl-TMA</strain>
    </source>
</reference>
<evidence type="ECO:0000256" key="8">
    <source>
        <dbReference type="HAMAP-Rule" id="MF_00265"/>
    </source>
</evidence>
<dbReference type="InterPro" id="IPR029060">
    <property type="entry name" value="PIN-like_dom_sf"/>
</dbReference>
<evidence type="ECO:0000256" key="3">
    <source>
        <dbReference type="ARBA" id="ARBA00022722"/>
    </source>
</evidence>
<sequence length="141" mass="15207">MIVLDTNVVSELMRPAPNTKVVAWVDGWPAGELAVTALTVAEVLYGIERLDDGQRKEMLQALARTMFEEEFGDRVLSFGAEEAEVYAGLVTRRQAQGRPISMADAQIAAITICRGAKLATRNVEDFAGLSLEVVNPWGGGG</sequence>
<gene>
    <name evidence="8" type="primary">vapC</name>
    <name evidence="10" type="ORF">ACERLL_16465</name>
</gene>
<dbReference type="Proteomes" id="UP001575181">
    <property type="component" value="Unassembled WGS sequence"/>
</dbReference>
<comment type="function">
    <text evidence="8">Toxic component of a toxin-antitoxin (TA) system. An RNase.</text>
</comment>